<evidence type="ECO:0008006" key="4">
    <source>
        <dbReference type="Google" id="ProtNLM"/>
    </source>
</evidence>
<dbReference type="AlphaFoldDB" id="A0A0W1R5N4"/>
<feature type="transmembrane region" description="Helical" evidence="1">
    <location>
        <begin position="112"/>
        <end position="129"/>
    </location>
</feature>
<sequence length="168" mass="17453">MSNGPNNPTMSDTGVTQETSDQEAGLSLDMVTVAAGAGLGGMIAMTPILVVGILLGVLSPSAFAGLAEIVMLGDSFAIGSFIFIAGGMTSLPLLFVSLAVFLPGSTLARRGVTYATIVWTGFIIAFYTQQTGTALAGYLVITLVAHWAYGYVLGLLYDRYAAIPQYDV</sequence>
<dbReference type="RefSeq" id="WP_058582912.1">
    <property type="nucleotide sequence ID" value="NZ_LOPU01000030.1"/>
</dbReference>
<dbReference type="OrthoDB" id="342717at2157"/>
<evidence type="ECO:0000313" key="2">
    <source>
        <dbReference type="EMBL" id="KTG08628.1"/>
    </source>
</evidence>
<keyword evidence="1" id="KW-1133">Transmembrane helix</keyword>
<feature type="transmembrane region" description="Helical" evidence="1">
    <location>
        <begin position="76"/>
        <end position="100"/>
    </location>
</feature>
<keyword evidence="1" id="KW-0812">Transmembrane</keyword>
<dbReference type="EMBL" id="LOPU01000030">
    <property type="protein sequence ID" value="KTG08628.1"/>
    <property type="molecule type" value="Genomic_DNA"/>
</dbReference>
<organism evidence="2 3">
    <name type="scientific">Haloprofundus marisrubri</name>
    <dbReference type="NCBI Taxonomy" id="1514971"/>
    <lineage>
        <taxon>Archaea</taxon>
        <taxon>Methanobacteriati</taxon>
        <taxon>Methanobacteriota</taxon>
        <taxon>Stenosarchaea group</taxon>
        <taxon>Halobacteria</taxon>
        <taxon>Halobacteriales</taxon>
        <taxon>Haloferacaceae</taxon>
        <taxon>Haloprofundus</taxon>
    </lineage>
</organism>
<dbReference type="Proteomes" id="UP000054387">
    <property type="component" value="Unassembled WGS sequence"/>
</dbReference>
<name>A0A0W1R5N4_9EURY</name>
<reference evidence="2 3" key="1">
    <citation type="submission" date="2015-12" db="EMBL/GenBank/DDBJ databases">
        <title>Haloprofundus marisrubri gen. nov., sp. nov., an extremely halophilic archaeon isolated from the Discovery deep brine-seawater interface in the Red Sea.</title>
        <authorList>
            <person name="Zhang G."/>
            <person name="Stingl U."/>
            <person name="Rashid M."/>
        </authorList>
    </citation>
    <scope>NUCLEOTIDE SEQUENCE [LARGE SCALE GENOMIC DNA]</scope>
    <source>
        <strain evidence="2 3">SB9</strain>
    </source>
</reference>
<feature type="transmembrane region" description="Helical" evidence="1">
    <location>
        <begin position="135"/>
        <end position="157"/>
    </location>
</feature>
<evidence type="ECO:0000256" key="1">
    <source>
        <dbReference type="SAM" id="Phobius"/>
    </source>
</evidence>
<proteinExistence type="predicted"/>
<protein>
    <recommendedName>
        <fullName evidence="4">Cytochrome C oxidase subunit I</fullName>
    </recommendedName>
</protein>
<keyword evidence="3" id="KW-1185">Reference proteome</keyword>
<dbReference type="InterPro" id="IPR046739">
    <property type="entry name" value="DUF6789"/>
</dbReference>
<comment type="caution">
    <text evidence="2">The sequence shown here is derived from an EMBL/GenBank/DDBJ whole genome shotgun (WGS) entry which is preliminary data.</text>
</comment>
<evidence type="ECO:0000313" key="3">
    <source>
        <dbReference type="Proteomes" id="UP000054387"/>
    </source>
</evidence>
<gene>
    <name evidence="2" type="ORF">AUR64_18355</name>
</gene>
<dbReference type="STRING" id="1514971.AUR64_18355"/>
<keyword evidence="1" id="KW-0472">Membrane</keyword>
<accession>A0A0W1R5N4</accession>
<dbReference type="Pfam" id="PF20587">
    <property type="entry name" value="DUF6789"/>
    <property type="match status" value="1"/>
</dbReference>